<dbReference type="HAMAP" id="MF_00138">
    <property type="entry name" value="GARS"/>
    <property type="match status" value="1"/>
</dbReference>
<dbReference type="Gene3D" id="3.90.600.10">
    <property type="entry name" value="Phosphoribosylglycinamide synthetase, C-terminal domain"/>
    <property type="match status" value="1"/>
</dbReference>
<evidence type="ECO:0000313" key="18">
    <source>
        <dbReference type="EMBL" id="MDI1489292.1"/>
    </source>
</evidence>
<comment type="similarity">
    <text evidence="4">In the N-terminal section; belongs to the GARS family.</text>
</comment>
<keyword evidence="10" id="KW-0464">Manganese</keyword>
<dbReference type="SMART" id="SM01209">
    <property type="entry name" value="GARS_A"/>
    <property type="match status" value="1"/>
</dbReference>
<dbReference type="InterPro" id="IPR020559">
    <property type="entry name" value="PRibGlycinamide_synth_CS"/>
</dbReference>
<evidence type="ECO:0000256" key="12">
    <source>
        <dbReference type="ARBA" id="ARBA00029388"/>
    </source>
</evidence>
<dbReference type="FunFam" id="3.90.650.10:FF:000007">
    <property type="entry name" value="Trifunctional purine biosynthetic protein adenosine-3"/>
    <property type="match status" value="1"/>
</dbReference>
<keyword evidence="7 16" id="KW-0547">Nucleotide-binding</keyword>
<dbReference type="Pfam" id="PF00586">
    <property type="entry name" value="AIRS"/>
    <property type="match status" value="1"/>
</dbReference>
<evidence type="ECO:0000256" key="9">
    <source>
        <dbReference type="ARBA" id="ARBA00022840"/>
    </source>
</evidence>
<organism evidence="18 19">
    <name type="scientific">Ramalina farinacea</name>
    <dbReference type="NCBI Taxonomy" id="258253"/>
    <lineage>
        <taxon>Eukaryota</taxon>
        <taxon>Fungi</taxon>
        <taxon>Dikarya</taxon>
        <taxon>Ascomycota</taxon>
        <taxon>Pezizomycotina</taxon>
        <taxon>Lecanoromycetes</taxon>
        <taxon>OSLEUM clade</taxon>
        <taxon>Lecanoromycetidae</taxon>
        <taxon>Lecanorales</taxon>
        <taxon>Lecanorineae</taxon>
        <taxon>Ramalinaceae</taxon>
        <taxon>Ramalina</taxon>
    </lineage>
</organism>
<dbReference type="InterPro" id="IPR011054">
    <property type="entry name" value="Rudment_hybrid_motif"/>
</dbReference>
<keyword evidence="9 16" id="KW-0067">ATP-binding</keyword>
<dbReference type="PROSITE" id="PS50975">
    <property type="entry name" value="ATP_GRASP"/>
    <property type="match status" value="1"/>
</dbReference>
<reference evidence="18" key="1">
    <citation type="journal article" date="2023" name="Genome Biol. Evol.">
        <title>First Whole Genome Sequence and Flow Cytometry Genome Size Data for the Lichen-Forming Fungus Ramalina farinacea (Ascomycota).</title>
        <authorList>
            <person name="Llewellyn T."/>
            <person name="Mian S."/>
            <person name="Hill R."/>
            <person name="Leitch I.J."/>
            <person name="Gaya E."/>
        </authorList>
    </citation>
    <scope>NUCLEOTIDE SEQUENCE</scope>
    <source>
        <strain evidence="18">LIQ254RAFAR</strain>
    </source>
</reference>
<evidence type="ECO:0000256" key="8">
    <source>
        <dbReference type="ARBA" id="ARBA00022755"/>
    </source>
</evidence>
<comment type="pathway">
    <text evidence="2">Purine metabolism; IMP biosynthesis via de novo pathway; 5-amino-1-(5-phospho-D-ribosyl)imidazole from N(2)-formyl-N(1)-(5-phospho-D-ribosyl)glycinamide: step 2/2.</text>
</comment>
<dbReference type="FunFam" id="3.30.470.20:FF:000018">
    <property type="entry name" value="Trifunctional purine biosynthetic protein adenosine-3"/>
    <property type="match status" value="1"/>
</dbReference>
<dbReference type="PANTHER" id="PTHR10520">
    <property type="entry name" value="TRIFUNCTIONAL PURINE BIOSYNTHETIC PROTEIN ADENOSINE-3-RELATED"/>
    <property type="match status" value="1"/>
</dbReference>
<dbReference type="InterPro" id="IPR004733">
    <property type="entry name" value="PurM_cligase"/>
</dbReference>
<dbReference type="GO" id="GO:0046084">
    <property type="term" value="P:adenine biosynthetic process"/>
    <property type="evidence" value="ECO:0007669"/>
    <property type="project" value="TreeGrafter"/>
</dbReference>
<evidence type="ECO:0000256" key="16">
    <source>
        <dbReference type="PROSITE-ProRule" id="PRU00409"/>
    </source>
</evidence>
<comment type="catalytic activity">
    <reaction evidence="15">
        <text>2-formamido-N(1)-(5-O-phospho-beta-D-ribosyl)acetamidine + ATP = 5-amino-1-(5-phospho-beta-D-ribosyl)imidazole + ADP + phosphate + H(+)</text>
        <dbReference type="Rhea" id="RHEA:23032"/>
        <dbReference type="ChEBI" id="CHEBI:15378"/>
        <dbReference type="ChEBI" id="CHEBI:30616"/>
        <dbReference type="ChEBI" id="CHEBI:43474"/>
        <dbReference type="ChEBI" id="CHEBI:137981"/>
        <dbReference type="ChEBI" id="CHEBI:147287"/>
        <dbReference type="ChEBI" id="CHEBI:456216"/>
        <dbReference type="EC" id="6.3.3.1"/>
    </reaction>
</comment>
<dbReference type="Gene3D" id="3.30.1330.10">
    <property type="entry name" value="PurM-like, N-terminal domain"/>
    <property type="match status" value="1"/>
</dbReference>
<dbReference type="SUPFAM" id="SSF51246">
    <property type="entry name" value="Rudiment single hybrid motif"/>
    <property type="match status" value="1"/>
</dbReference>
<dbReference type="InterPro" id="IPR036921">
    <property type="entry name" value="PurM-like_N_sf"/>
</dbReference>
<evidence type="ECO:0000256" key="14">
    <source>
        <dbReference type="ARBA" id="ARBA00047843"/>
    </source>
</evidence>
<dbReference type="PANTHER" id="PTHR10520:SF12">
    <property type="entry name" value="TRIFUNCTIONAL PURINE BIOSYNTHETIC PROTEIN ADENOSINE-3"/>
    <property type="match status" value="1"/>
</dbReference>
<evidence type="ECO:0000256" key="5">
    <source>
        <dbReference type="ARBA" id="ARBA00022598"/>
    </source>
</evidence>
<dbReference type="HAMAP" id="MF_00741">
    <property type="entry name" value="AIRS"/>
    <property type="match status" value="1"/>
</dbReference>
<comment type="catalytic activity">
    <reaction evidence="14">
        <text>5-phospho-beta-D-ribosylamine + glycine + ATP = N(1)-(5-phospho-beta-D-ribosyl)glycinamide + ADP + phosphate + H(+)</text>
        <dbReference type="Rhea" id="RHEA:17453"/>
        <dbReference type="ChEBI" id="CHEBI:15378"/>
        <dbReference type="ChEBI" id="CHEBI:30616"/>
        <dbReference type="ChEBI" id="CHEBI:43474"/>
        <dbReference type="ChEBI" id="CHEBI:57305"/>
        <dbReference type="ChEBI" id="CHEBI:58681"/>
        <dbReference type="ChEBI" id="CHEBI:143788"/>
        <dbReference type="ChEBI" id="CHEBI:456216"/>
        <dbReference type="EC" id="6.3.4.13"/>
    </reaction>
</comment>
<dbReference type="SUPFAM" id="SSF55326">
    <property type="entry name" value="PurM N-terminal domain-like"/>
    <property type="match status" value="1"/>
</dbReference>
<dbReference type="Proteomes" id="UP001161017">
    <property type="component" value="Unassembled WGS sequence"/>
</dbReference>
<sequence length="804" mass="85922">MEARSLRVLLLGSGGREHALAWKLSQSTSVGEILVAPGNGGTGQLRKVINLDCPKETEPDYFEHLLRAAKHHKVNLVIVGPEAPLVAGIVDDFRRAGIDCFGPSRAAARLEGSKTYAKDFMAKHNIPTAKFQNFASYEEAKKHLEEVSYKVVIKATGLAAGKGVIIPSSKTEGLQALKDIMVPKENGQKTFGCAGDEVVIEEFLDGQELSFLSFVDGYTVKSLLPAQDHKAVFDGDKGPNTGGMGCYAPTPIANKALVEEVHRTILQPTVNGMRKDRAPFKGLLFTGIMVTPTDGPKVLEYNVRFGDPETQTLLPLMEGDLAETLVACINGNLDFVEVRCKSSASSVTVVAASGGYPGSYETGKKIEIGPGIPQSPQDHIFHAGTTMDNIESDANEVKFKTSGGRVVATTSVAPTLTEALDRAYKTMSGIRWPGMHVRSDIAHRARKHEVNGITYASAGVSIDKGNALVEQIKGPIKSTARPGALALLGGFGGSFSLRDAGYSGPTLVSGTDGVGTKLKVAKRTGKHNTIGVDLVAMCVNDIAVTGAEVLWFLDTYSCNRLDVHICAQVIEGIVTGCRQANCALIGGETAEMGDTYKPGEYDLVGSSTGAIAEGRMELPNKDSMREGDVLLGLASSGCHSNGFSLIQKILESKNVDYSIQAPWEDAELSVGESLLNPTRIYVKSTFAASQKGLLKGMAHITGGGLIENVPRMLPKHLAAEMDATKWETPRVMKWLKKHGPVTAAEFGRVFNTGLGMVVVVAEEDLQTATHCLEENGETVRQVGKLTDRSAESAGCIIRNMHAWT</sequence>
<dbReference type="NCBIfam" id="TIGR00878">
    <property type="entry name" value="purM"/>
    <property type="match status" value="1"/>
</dbReference>
<accession>A0AA43QNT0</accession>
<name>A0AA43QNT0_9LECA</name>
<keyword evidence="19" id="KW-1185">Reference proteome</keyword>
<dbReference type="NCBIfam" id="TIGR00877">
    <property type="entry name" value="purD"/>
    <property type="match status" value="1"/>
</dbReference>
<comment type="pathway">
    <text evidence="3">Purine metabolism; IMP biosynthesis via de novo pathway; N(1)-(5-phospho-D-ribosyl)glycinamide from 5-phospho-alpha-D-ribose 1-diphosphate: step 2/2.</text>
</comment>
<keyword evidence="5" id="KW-0436">Ligase</keyword>
<feature type="domain" description="ATP-grasp" evidence="17">
    <location>
        <begin position="118"/>
        <end position="330"/>
    </location>
</feature>
<dbReference type="InterPro" id="IPR011761">
    <property type="entry name" value="ATP-grasp"/>
</dbReference>
<evidence type="ECO:0000256" key="13">
    <source>
        <dbReference type="ARBA" id="ARBA00029444"/>
    </source>
</evidence>
<evidence type="ECO:0000256" key="1">
    <source>
        <dbReference type="ARBA" id="ARBA00001946"/>
    </source>
</evidence>
<evidence type="ECO:0000259" key="17">
    <source>
        <dbReference type="PROSITE" id="PS50975"/>
    </source>
</evidence>
<evidence type="ECO:0000256" key="2">
    <source>
        <dbReference type="ARBA" id="ARBA00004686"/>
    </source>
</evidence>
<dbReference type="InterPro" id="IPR020561">
    <property type="entry name" value="PRibGlycinamid_synth_ATP-grasp"/>
</dbReference>
<dbReference type="EMBL" id="JAPUFD010000009">
    <property type="protein sequence ID" value="MDI1489292.1"/>
    <property type="molecule type" value="Genomic_DNA"/>
</dbReference>
<evidence type="ECO:0000256" key="7">
    <source>
        <dbReference type="ARBA" id="ARBA00022741"/>
    </source>
</evidence>
<dbReference type="SUPFAM" id="SSF56059">
    <property type="entry name" value="Glutathione synthetase ATP-binding domain-like"/>
    <property type="match status" value="1"/>
</dbReference>
<dbReference type="GO" id="GO:0046872">
    <property type="term" value="F:metal ion binding"/>
    <property type="evidence" value="ECO:0007669"/>
    <property type="project" value="UniProtKB-KW"/>
</dbReference>
<dbReference type="Pfam" id="PF02769">
    <property type="entry name" value="AIRS_C"/>
    <property type="match status" value="1"/>
</dbReference>
<dbReference type="InterPro" id="IPR037123">
    <property type="entry name" value="PRibGlycinamide_synth_C_sf"/>
</dbReference>
<dbReference type="InterPro" id="IPR013815">
    <property type="entry name" value="ATP_grasp_subdomain_1"/>
</dbReference>
<dbReference type="InterPro" id="IPR010918">
    <property type="entry name" value="PurM-like_C_dom"/>
</dbReference>
<keyword evidence="6" id="KW-0479">Metal-binding</keyword>
<dbReference type="SUPFAM" id="SSF56042">
    <property type="entry name" value="PurM C-terminal domain-like"/>
    <property type="match status" value="1"/>
</dbReference>
<keyword evidence="11" id="KW-0511">Multifunctional enzyme</keyword>
<dbReference type="GO" id="GO:0004637">
    <property type="term" value="F:phosphoribosylamine-glycine ligase activity"/>
    <property type="evidence" value="ECO:0007669"/>
    <property type="project" value="UniProtKB-EC"/>
</dbReference>
<dbReference type="SMART" id="SM01210">
    <property type="entry name" value="GARS_C"/>
    <property type="match status" value="1"/>
</dbReference>
<dbReference type="GO" id="GO:0006189">
    <property type="term" value="P:'de novo' IMP biosynthetic process"/>
    <property type="evidence" value="ECO:0007669"/>
    <property type="project" value="InterPro"/>
</dbReference>
<dbReference type="AlphaFoldDB" id="A0AA43QNT0"/>
<gene>
    <name evidence="18" type="primary">ade1</name>
    <name evidence="18" type="ORF">OHK93_008570</name>
</gene>
<comment type="caution">
    <text evidence="18">The sequence shown here is derived from an EMBL/GenBank/DDBJ whole genome shotgun (WGS) entry which is preliminary data.</text>
</comment>
<dbReference type="Gene3D" id="3.30.470.20">
    <property type="entry name" value="ATP-grasp fold, B domain"/>
    <property type="match status" value="1"/>
</dbReference>
<dbReference type="GO" id="GO:0004641">
    <property type="term" value="F:phosphoribosylformylglycinamidine cyclo-ligase activity"/>
    <property type="evidence" value="ECO:0007669"/>
    <property type="project" value="UniProtKB-EC"/>
</dbReference>
<dbReference type="GO" id="GO:0005524">
    <property type="term" value="F:ATP binding"/>
    <property type="evidence" value="ECO:0007669"/>
    <property type="project" value="UniProtKB-UniRule"/>
</dbReference>
<evidence type="ECO:0000313" key="19">
    <source>
        <dbReference type="Proteomes" id="UP001161017"/>
    </source>
</evidence>
<dbReference type="Gene3D" id="3.90.650.10">
    <property type="entry name" value="PurM-like C-terminal domain"/>
    <property type="match status" value="1"/>
</dbReference>
<comment type="similarity">
    <text evidence="13">In the C-terminal section; belongs to the AIR synthase family.</text>
</comment>
<dbReference type="InterPro" id="IPR016185">
    <property type="entry name" value="PreATP-grasp_dom_sf"/>
</dbReference>
<evidence type="ECO:0000256" key="15">
    <source>
        <dbReference type="ARBA" id="ARBA00049057"/>
    </source>
</evidence>
<dbReference type="InterPro" id="IPR016188">
    <property type="entry name" value="PurM-like_N"/>
</dbReference>
<comment type="function">
    <text evidence="12">Catalyzes the second and fifth step in the 'de novo' purine biosynthesis pathway; contains phosphoribosylamine--glycine ligase (GARS) and phosphoribosylformylglycinamidine cyclo-ligase (AIRS) activities.</text>
</comment>
<comment type="cofactor">
    <cofactor evidence="1">
        <name>Mg(2+)</name>
        <dbReference type="ChEBI" id="CHEBI:18420"/>
    </cofactor>
</comment>
<evidence type="ECO:0000256" key="3">
    <source>
        <dbReference type="ARBA" id="ARBA00005174"/>
    </source>
</evidence>
<dbReference type="PROSITE" id="PS00184">
    <property type="entry name" value="GARS"/>
    <property type="match status" value="1"/>
</dbReference>
<dbReference type="Pfam" id="PF01071">
    <property type="entry name" value="GARS_A"/>
    <property type="match status" value="1"/>
</dbReference>
<dbReference type="Gene3D" id="3.40.50.20">
    <property type="match status" value="1"/>
</dbReference>
<keyword evidence="8" id="KW-0658">Purine biosynthesis</keyword>
<dbReference type="Pfam" id="PF02843">
    <property type="entry name" value="GARS_C"/>
    <property type="match status" value="1"/>
</dbReference>
<evidence type="ECO:0000256" key="10">
    <source>
        <dbReference type="ARBA" id="ARBA00023211"/>
    </source>
</evidence>
<evidence type="ECO:0000256" key="6">
    <source>
        <dbReference type="ARBA" id="ARBA00022723"/>
    </source>
</evidence>
<dbReference type="InterPro" id="IPR036676">
    <property type="entry name" value="PurM-like_C_sf"/>
</dbReference>
<protein>
    <submittedName>
        <fullName evidence="18">Bifunctional purine biosynthetic protein ADE1</fullName>
    </submittedName>
</protein>
<dbReference type="GO" id="GO:0005829">
    <property type="term" value="C:cytosol"/>
    <property type="evidence" value="ECO:0007669"/>
    <property type="project" value="TreeGrafter"/>
</dbReference>
<dbReference type="InterPro" id="IPR020562">
    <property type="entry name" value="PRibGlycinamide_synth_N"/>
</dbReference>
<dbReference type="Pfam" id="PF02844">
    <property type="entry name" value="GARS_N"/>
    <property type="match status" value="1"/>
</dbReference>
<dbReference type="CDD" id="cd02196">
    <property type="entry name" value="PurM"/>
    <property type="match status" value="1"/>
</dbReference>
<evidence type="ECO:0000256" key="11">
    <source>
        <dbReference type="ARBA" id="ARBA00023268"/>
    </source>
</evidence>
<proteinExistence type="inferred from homology"/>
<dbReference type="FunFam" id="3.40.50.20:FF:000006">
    <property type="entry name" value="Phosphoribosylamine--glycine ligase, chloroplastic"/>
    <property type="match status" value="1"/>
</dbReference>
<dbReference type="FunFam" id="3.30.1330.10:FF:000001">
    <property type="entry name" value="Phosphoribosylformylglycinamidine cyclo-ligase"/>
    <property type="match status" value="1"/>
</dbReference>
<dbReference type="SUPFAM" id="SSF52440">
    <property type="entry name" value="PreATP-grasp domain"/>
    <property type="match status" value="1"/>
</dbReference>
<dbReference type="Gene3D" id="3.30.1490.20">
    <property type="entry name" value="ATP-grasp fold, A domain"/>
    <property type="match status" value="1"/>
</dbReference>
<dbReference type="InterPro" id="IPR020560">
    <property type="entry name" value="PRibGlycinamide_synth_C-dom"/>
</dbReference>
<evidence type="ECO:0000256" key="4">
    <source>
        <dbReference type="ARBA" id="ARBA00007423"/>
    </source>
</evidence>
<dbReference type="InterPro" id="IPR000115">
    <property type="entry name" value="PRibGlycinamide_synth"/>
</dbReference>